<organism evidence="2 3">
    <name type="scientific">Heterorhabditis bacteriophora</name>
    <name type="common">Entomopathogenic nematode worm</name>
    <dbReference type="NCBI Taxonomy" id="37862"/>
    <lineage>
        <taxon>Eukaryota</taxon>
        <taxon>Metazoa</taxon>
        <taxon>Ecdysozoa</taxon>
        <taxon>Nematoda</taxon>
        <taxon>Chromadorea</taxon>
        <taxon>Rhabditida</taxon>
        <taxon>Rhabditina</taxon>
        <taxon>Rhabditomorpha</taxon>
        <taxon>Strongyloidea</taxon>
        <taxon>Heterorhabditidae</taxon>
        <taxon>Heterorhabditis</taxon>
    </lineage>
</organism>
<evidence type="ECO:0000313" key="2">
    <source>
        <dbReference type="Proteomes" id="UP000095283"/>
    </source>
</evidence>
<evidence type="ECO:0000259" key="1">
    <source>
        <dbReference type="Pfam" id="PF20412"/>
    </source>
</evidence>
<dbReference type="AlphaFoldDB" id="A0A1I7XF76"/>
<keyword evidence="2" id="KW-1185">Reference proteome</keyword>
<accession>A0A1I7XF76</accession>
<dbReference type="Pfam" id="PF20412">
    <property type="entry name" value="RALGAPB_N"/>
    <property type="match status" value="1"/>
</dbReference>
<sequence>MGMRVGSRVVDTLFDLWFRAVLDEEIPSPTYWRTLAVLCRRWRHHLQMTSNKYYDYLTVAFYEATRNSYRVMGKEAPSYDRFSMQKDVWGRLQSYLYTLFFFYPDDDSIIPFGSLPIVKEDEEVDLLYHSWLFILYMISFMKVDISSLG</sequence>
<evidence type="ECO:0000313" key="3">
    <source>
        <dbReference type="WBParaSite" id="Hba_15980"/>
    </source>
</evidence>
<reference evidence="3" key="1">
    <citation type="submission" date="2016-11" db="UniProtKB">
        <authorList>
            <consortium name="WormBaseParasite"/>
        </authorList>
    </citation>
    <scope>IDENTIFICATION</scope>
</reference>
<dbReference type="PANTHER" id="PTHR21344">
    <property type="entry name" value="RAL GTPASE-ACTIVATING PROTEIN SUBUNIT BETA"/>
    <property type="match status" value="1"/>
</dbReference>
<dbReference type="Proteomes" id="UP000095283">
    <property type="component" value="Unplaced"/>
</dbReference>
<proteinExistence type="predicted"/>
<feature type="domain" description="Ral GTPase-activating protein subunit alpha/beta N-terminal" evidence="1">
    <location>
        <begin position="7"/>
        <end position="48"/>
    </location>
</feature>
<dbReference type="InterPro" id="IPR039930">
    <property type="entry name" value="RALGAPB"/>
</dbReference>
<name>A0A1I7XF76_HETBA</name>
<dbReference type="InterPro" id="IPR046859">
    <property type="entry name" value="RGPA/RALGAPB_N"/>
</dbReference>
<dbReference type="PANTHER" id="PTHR21344:SF1">
    <property type="entry name" value="RAL GTPASE-ACTIVATING PROTEIN SUBUNIT BETA"/>
    <property type="match status" value="1"/>
</dbReference>
<dbReference type="GO" id="GO:0005096">
    <property type="term" value="F:GTPase activator activity"/>
    <property type="evidence" value="ECO:0007669"/>
    <property type="project" value="InterPro"/>
</dbReference>
<protein>
    <submittedName>
        <fullName evidence="3">RALGAPB_N domain-containing protein</fullName>
    </submittedName>
</protein>
<dbReference type="WBParaSite" id="Hba_15980">
    <property type="protein sequence ID" value="Hba_15980"/>
    <property type="gene ID" value="Hba_15980"/>
</dbReference>